<dbReference type="Proteomes" id="UP000036449">
    <property type="component" value="Unassembled WGS sequence"/>
</dbReference>
<evidence type="ECO:0000259" key="1">
    <source>
        <dbReference type="Pfam" id="PF07883"/>
    </source>
</evidence>
<protein>
    <submittedName>
        <fullName evidence="2">Cupin</fullName>
    </submittedName>
</protein>
<dbReference type="InterPro" id="IPR013096">
    <property type="entry name" value="Cupin_2"/>
</dbReference>
<dbReference type="CDD" id="cd06981">
    <property type="entry name" value="cupin_reut_a1446"/>
    <property type="match status" value="1"/>
</dbReference>
<evidence type="ECO:0000313" key="3">
    <source>
        <dbReference type="Proteomes" id="UP000036449"/>
    </source>
</evidence>
<feature type="domain" description="Cupin type-2" evidence="1">
    <location>
        <begin position="57"/>
        <end position="115"/>
    </location>
</feature>
<sequence length="126" mass="13579">MTSDPGQRAAPPTANLLAGLPATPQADEMIDLLAQAPQARIERIVSTGQASPPGFWYDQPWDEWVVLLSGSAGLQIAGEPEPRRLAPGDQLFIPAHLRHRVAWTSPDAPSVWLAVHLQPPDHAVSD</sequence>
<dbReference type="InterPro" id="IPR011051">
    <property type="entry name" value="RmlC_Cupin_sf"/>
</dbReference>
<dbReference type="InterPro" id="IPR014710">
    <property type="entry name" value="RmlC-like_jellyroll"/>
</dbReference>
<gene>
    <name evidence="2" type="ORF">VQ03_23190</name>
</gene>
<dbReference type="AlphaFoldDB" id="A0A0J6V6Y1"/>
<dbReference type="Gene3D" id="2.60.120.10">
    <property type="entry name" value="Jelly Rolls"/>
    <property type="match status" value="1"/>
</dbReference>
<name>A0A0J6V6Y1_9HYPH</name>
<comment type="caution">
    <text evidence="2">The sequence shown here is derived from an EMBL/GenBank/DDBJ whole genome shotgun (WGS) entry which is preliminary data.</text>
</comment>
<accession>A0A0J6V6Y1</accession>
<dbReference type="RefSeq" id="WP_048453254.1">
    <property type="nucleotide sequence ID" value="NZ_LABZ01000178.1"/>
</dbReference>
<proteinExistence type="predicted"/>
<organism evidence="2 3">
    <name type="scientific">Methylobacterium tarhaniae</name>
    <dbReference type="NCBI Taxonomy" id="1187852"/>
    <lineage>
        <taxon>Bacteria</taxon>
        <taxon>Pseudomonadati</taxon>
        <taxon>Pseudomonadota</taxon>
        <taxon>Alphaproteobacteria</taxon>
        <taxon>Hyphomicrobiales</taxon>
        <taxon>Methylobacteriaceae</taxon>
        <taxon>Methylobacterium</taxon>
    </lineage>
</organism>
<reference evidence="2 3" key="1">
    <citation type="submission" date="2015-03" db="EMBL/GenBank/DDBJ databases">
        <title>Genome sequencing of Methylobacterium tarhaniae DSM 25844.</title>
        <authorList>
            <person name="Chaudhry V."/>
            <person name="Patil P.B."/>
        </authorList>
    </citation>
    <scope>NUCLEOTIDE SEQUENCE [LARGE SCALE GENOMIC DNA]</scope>
    <source>
        <strain evidence="2 3">DSM 25844</strain>
    </source>
</reference>
<dbReference type="Pfam" id="PF07883">
    <property type="entry name" value="Cupin_2"/>
    <property type="match status" value="1"/>
</dbReference>
<dbReference type="SUPFAM" id="SSF51182">
    <property type="entry name" value="RmlC-like cupins"/>
    <property type="match status" value="1"/>
</dbReference>
<dbReference type="EMBL" id="LABZ01000178">
    <property type="protein sequence ID" value="KMO34696.1"/>
    <property type="molecule type" value="Genomic_DNA"/>
</dbReference>
<dbReference type="PATRIC" id="fig|1187852.3.peg.2186"/>
<keyword evidence="3" id="KW-1185">Reference proteome</keyword>
<evidence type="ECO:0000313" key="2">
    <source>
        <dbReference type="EMBL" id="KMO34696.1"/>
    </source>
</evidence>